<dbReference type="InterPro" id="IPR046358">
    <property type="entry name" value="Flagellin_C"/>
</dbReference>
<comment type="subcellular location">
    <subcellularLocation>
        <location evidence="3">Secreted</location>
    </subcellularLocation>
    <subcellularLocation>
        <location evidence="3">Bacterial flagellum</location>
    </subcellularLocation>
</comment>
<dbReference type="EMBL" id="OCTN01000007">
    <property type="protein sequence ID" value="SOH95086.1"/>
    <property type="molecule type" value="Genomic_DNA"/>
</dbReference>
<proteinExistence type="inferred from homology"/>
<feature type="domain" description="Flagellin C-terminal" evidence="5">
    <location>
        <begin position="330"/>
        <end position="413"/>
    </location>
</feature>
<dbReference type="InterPro" id="IPR001029">
    <property type="entry name" value="Flagellin_N"/>
</dbReference>
<keyword evidence="3" id="KW-0964">Secreted</keyword>
<dbReference type="GO" id="GO:0005576">
    <property type="term" value="C:extracellular region"/>
    <property type="evidence" value="ECO:0007669"/>
    <property type="project" value="UniProtKB-SubCell"/>
</dbReference>
<name>A0A2C9CUP8_9RHOB</name>
<comment type="similarity">
    <text evidence="1 3">Belongs to the bacterial flagellin family.</text>
</comment>
<dbReference type="OrthoDB" id="8328560at2"/>
<dbReference type="InterPro" id="IPR001492">
    <property type="entry name" value="Flagellin"/>
</dbReference>
<dbReference type="GO" id="GO:0009288">
    <property type="term" value="C:bacterial-type flagellum"/>
    <property type="evidence" value="ECO:0007669"/>
    <property type="project" value="UniProtKB-SubCell"/>
</dbReference>
<organism evidence="6 7">
    <name type="scientific">Pontivivens marinum</name>
    <dbReference type="NCBI Taxonomy" id="1690039"/>
    <lineage>
        <taxon>Bacteria</taxon>
        <taxon>Pseudomonadati</taxon>
        <taxon>Pseudomonadota</taxon>
        <taxon>Alphaproteobacteria</taxon>
        <taxon>Rhodobacterales</taxon>
        <taxon>Paracoccaceae</taxon>
        <taxon>Pontivivens</taxon>
    </lineage>
</organism>
<keyword evidence="6" id="KW-0969">Cilium</keyword>
<dbReference type="PANTHER" id="PTHR42792:SF2">
    <property type="entry name" value="FLAGELLIN"/>
    <property type="match status" value="1"/>
</dbReference>
<evidence type="ECO:0000256" key="1">
    <source>
        <dbReference type="ARBA" id="ARBA00005709"/>
    </source>
</evidence>
<evidence type="ECO:0000259" key="5">
    <source>
        <dbReference type="Pfam" id="PF00700"/>
    </source>
</evidence>
<feature type="domain" description="Flagellin N-terminal" evidence="4">
    <location>
        <begin position="4"/>
        <end position="138"/>
    </location>
</feature>
<evidence type="ECO:0000256" key="3">
    <source>
        <dbReference type="RuleBase" id="RU362073"/>
    </source>
</evidence>
<dbReference type="RefSeq" id="WP_097931256.1">
    <property type="nucleotide sequence ID" value="NZ_OCTN01000007.1"/>
</dbReference>
<dbReference type="AlphaFoldDB" id="A0A2C9CUP8"/>
<dbReference type="Gene3D" id="6.10.10.10">
    <property type="entry name" value="Flagellar export chaperone, C-terminal domain"/>
    <property type="match status" value="1"/>
</dbReference>
<evidence type="ECO:0000259" key="4">
    <source>
        <dbReference type="Pfam" id="PF00669"/>
    </source>
</evidence>
<gene>
    <name evidence="6" type="ORF">SAMN06273572_107107</name>
</gene>
<dbReference type="Proteomes" id="UP000220034">
    <property type="component" value="Unassembled WGS sequence"/>
</dbReference>
<comment type="function">
    <text evidence="3">Flagellin is the subunit protein which polymerizes to form the filaments of bacterial flagella.</text>
</comment>
<accession>A0A2C9CUP8</accession>
<reference evidence="7" key="1">
    <citation type="submission" date="2017-09" db="EMBL/GenBank/DDBJ databases">
        <authorList>
            <person name="Varghese N."/>
            <person name="Submissions S."/>
        </authorList>
    </citation>
    <scope>NUCLEOTIDE SEQUENCE [LARGE SCALE GENOMIC DNA]</scope>
    <source>
        <strain evidence="7">C7</strain>
    </source>
</reference>
<dbReference type="Gene3D" id="3.30.70.2120">
    <property type="match status" value="1"/>
</dbReference>
<evidence type="ECO:0000313" key="7">
    <source>
        <dbReference type="Proteomes" id="UP000220034"/>
    </source>
</evidence>
<dbReference type="InterPro" id="IPR042187">
    <property type="entry name" value="Flagellin_C_sub2"/>
</dbReference>
<keyword evidence="6" id="KW-0966">Cell projection</keyword>
<keyword evidence="7" id="KW-1185">Reference proteome</keyword>
<dbReference type="Gene3D" id="1.20.1330.10">
    <property type="entry name" value="f41 fragment of flagellin, N-terminal domain"/>
    <property type="match status" value="1"/>
</dbReference>
<evidence type="ECO:0000313" key="6">
    <source>
        <dbReference type="EMBL" id="SOH95086.1"/>
    </source>
</evidence>
<dbReference type="Pfam" id="PF00700">
    <property type="entry name" value="Flagellin_C"/>
    <property type="match status" value="1"/>
</dbReference>
<dbReference type="GO" id="GO:0005198">
    <property type="term" value="F:structural molecule activity"/>
    <property type="evidence" value="ECO:0007669"/>
    <property type="project" value="UniProtKB-UniRule"/>
</dbReference>
<dbReference type="Pfam" id="PF00669">
    <property type="entry name" value="Flagellin_N"/>
    <property type="match status" value="1"/>
</dbReference>
<protein>
    <recommendedName>
        <fullName evidence="3">Flagellin</fullName>
    </recommendedName>
</protein>
<evidence type="ECO:0000256" key="2">
    <source>
        <dbReference type="ARBA" id="ARBA00023143"/>
    </source>
</evidence>
<sequence length="414" mass="41080">MSSILTNNGAMVALSTLRSISTGLADTQKEISTGLKIGSAADNAAVWSISQVMSSDADGFTAISESLTLGNSTVAVARQAAESITSLLGDIKTQVISAQETGNDKGKIQSEISALRDQVSSIVGAAQFKGVNLLQGSSSISILSSLDRSEDGSVSASRITVGRNDLAAVEGEAGTTAVAAGALMTGTRTGSSVAGNAADPDAVVSFTAGGIEAGATYTISLEGTGAAGSNTGGAQTFTYVANDSDTEADVSDALKAQMDTYISDNSLTNISTSQDATTGALTVALGGGAGTDAITVGFTETTGGTVAGGLSALASLDVTTEEGAALALTDIESLINTAIDAAASFGSVQGRINTQSDFVSSLTDSLTSGIGALVDANMEAASARLQSLQVQQQLGIQSLSIANQAPQSILSLFG</sequence>
<keyword evidence="6" id="KW-0282">Flagellum</keyword>
<dbReference type="PANTHER" id="PTHR42792">
    <property type="entry name" value="FLAGELLIN"/>
    <property type="match status" value="1"/>
</dbReference>
<keyword evidence="2 3" id="KW-0975">Bacterial flagellum</keyword>
<dbReference type="SUPFAM" id="SSF64518">
    <property type="entry name" value="Phase 1 flagellin"/>
    <property type="match status" value="1"/>
</dbReference>